<dbReference type="EMBL" id="JARKIE010000355">
    <property type="protein sequence ID" value="KAJ7651875.1"/>
    <property type="molecule type" value="Genomic_DNA"/>
</dbReference>
<proteinExistence type="predicted"/>
<feature type="signal peptide" evidence="1">
    <location>
        <begin position="1"/>
        <end position="27"/>
    </location>
</feature>
<feature type="chain" id="PRO_5042014620" evidence="1">
    <location>
        <begin position="28"/>
        <end position="141"/>
    </location>
</feature>
<evidence type="ECO:0000313" key="2">
    <source>
        <dbReference type="EMBL" id="KAJ7651875.1"/>
    </source>
</evidence>
<dbReference type="AlphaFoldDB" id="A0AAD7CLK1"/>
<gene>
    <name evidence="2" type="ORF">B0H17DRAFT_410172</name>
</gene>
<protein>
    <submittedName>
        <fullName evidence="2">Uncharacterized protein</fullName>
    </submittedName>
</protein>
<keyword evidence="3" id="KW-1185">Reference proteome</keyword>
<evidence type="ECO:0000313" key="3">
    <source>
        <dbReference type="Proteomes" id="UP001221757"/>
    </source>
</evidence>
<reference evidence="2" key="1">
    <citation type="submission" date="2023-03" db="EMBL/GenBank/DDBJ databases">
        <title>Massive genome expansion in bonnet fungi (Mycena s.s.) driven by repeated elements and novel gene families across ecological guilds.</title>
        <authorList>
            <consortium name="Lawrence Berkeley National Laboratory"/>
            <person name="Harder C.B."/>
            <person name="Miyauchi S."/>
            <person name="Viragh M."/>
            <person name="Kuo A."/>
            <person name="Thoen E."/>
            <person name="Andreopoulos B."/>
            <person name="Lu D."/>
            <person name="Skrede I."/>
            <person name="Drula E."/>
            <person name="Henrissat B."/>
            <person name="Morin E."/>
            <person name="Kohler A."/>
            <person name="Barry K."/>
            <person name="LaButti K."/>
            <person name="Morin E."/>
            <person name="Salamov A."/>
            <person name="Lipzen A."/>
            <person name="Mereny Z."/>
            <person name="Hegedus B."/>
            <person name="Baldrian P."/>
            <person name="Stursova M."/>
            <person name="Weitz H."/>
            <person name="Taylor A."/>
            <person name="Grigoriev I.V."/>
            <person name="Nagy L.G."/>
            <person name="Martin F."/>
            <person name="Kauserud H."/>
        </authorList>
    </citation>
    <scope>NUCLEOTIDE SEQUENCE</scope>
    <source>
        <strain evidence="2">CBHHK067</strain>
    </source>
</reference>
<dbReference type="Proteomes" id="UP001221757">
    <property type="component" value="Unassembled WGS sequence"/>
</dbReference>
<comment type="caution">
    <text evidence="2">The sequence shown here is derived from an EMBL/GenBank/DDBJ whole genome shotgun (WGS) entry which is preliminary data.</text>
</comment>
<keyword evidence="1" id="KW-0732">Signal</keyword>
<name>A0AAD7CLK1_MYCRO</name>
<sequence>MPQIFWDSVMSDVMLMLILPQAGPCRASRESRSHPVNQPSLAKQYHSYHDAPVLNSAQVTRSDPIRLHICSSKFHSSSLLSIARVWIAVTFRYGAPNQPTSWRTITFSSYVFAVFINALTPTRPYGEKIDLKCPFVLGIKI</sequence>
<organism evidence="2 3">
    <name type="scientific">Mycena rosella</name>
    <name type="common">Pink bonnet</name>
    <name type="synonym">Agaricus rosellus</name>
    <dbReference type="NCBI Taxonomy" id="1033263"/>
    <lineage>
        <taxon>Eukaryota</taxon>
        <taxon>Fungi</taxon>
        <taxon>Dikarya</taxon>
        <taxon>Basidiomycota</taxon>
        <taxon>Agaricomycotina</taxon>
        <taxon>Agaricomycetes</taxon>
        <taxon>Agaricomycetidae</taxon>
        <taxon>Agaricales</taxon>
        <taxon>Marasmiineae</taxon>
        <taxon>Mycenaceae</taxon>
        <taxon>Mycena</taxon>
    </lineage>
</organism>
<evidence type="ECO:0000256" key="1">
    <source>
        <dbReference type="SAM" id="SignalP"/>
    </source>
</evidence>
<accession>A0AAD7CLK1</accession>